<name>A0ABU3VZ14_9GAMM</name>
<keyword evidence="1" id="KW-0472">Membrane</keyword>
<evidence type="ECO:0000259" key="2">
    <source>
        <dbReference type="Pfam" id="PF04773"/>
    </source>
</evidence>
<dbReference type="Gene3D" id="3.55.50.30">
    <property type="match status" value="1"/>
</dbReference>
<dbReference type="Pfam" id="PF04773">
    <property type="entry name" value="FecR"/>
    <property type="match status" value="1"/>
</dbReference>
<evidence type="ECO:0000256" key="1">
    <source>
        <dbReference type="SAM" id="Phobius"/>
    </source>
</evidence>
<organism evidence="4 5">
    <name type="scientific">Marinobacter xestospongiae</name>
    <dbReference type="NCBI Taxonomy" id="994319"/>
    <lineage>
        <taxon>Bacteria</taxon>
        <taxon>Pseudomonadati</taxon>
        <taxon>Pseudomonadota</taxon>
        <taxon>Gammaproteobacteria</taxon>
        <taxon>Pseudomonadales</taxon>
        <taxon>Marinobacteraceae</taxon>
        <taxon>Marinobacter</taxon>
    </lineage>
</organism>
<dbReference type="Pfam" id="PF16220">
    <property type="entry name" value="DUF4880"/>
    <property type="match status" value="1"/>
</dbReference>
<comment type="caution">
    <text evidence="4">The sequence shown here is derived from an EMBL/GenBank/DDBJ whole genome shotgun (WGS) entry which is preliminary data.</text>
</comment>
<protein>
    <submittedName>
        <fullName evidence="4">FecR family protein</fullName>
    </submittedName>
</protein>
<sequence>MTNDPSEYRDAPMDELPDEVLEEAAIWQARLRDAAAGAVAGRQVRAEFGRWLLRDARHRQAFAEMEALWGALEEPVEQWLAELETGARSRASRWSSLAMIACLVLAAFLGVGWQQDWLAQWQGDYVTAVGETAAIELEDGSRIALNTDSALAIDFGPEVRRVRLIRGEAWFNVSSADPRPFIVVTDPGSVTVTGTRFNVRLAGEVAIASLDEGQVVLRAADVAEDKPVALAPGWQSVLASDGIRPPEVFDRTEINAWRRGQAVFYDTPLAEVVATLNRYRPGRIVVVGEALNQLRVSGVFAVDDPDAALNVIANTLPIQQTRLTDYLVLIR</sequence>
<evidence type="ECO:0000313" key="5">
    <source>
        <dbReference type="Proteomes" id="UP001269819"/>
    </source>
</evidence>
<dbReference type="InterPro" id="IPR032623">
    <property type="entry name" value="FecR_N"/>
</dbReference>
<dbReference type="InterPro" id="IPR012373">
    <property type="entry name" value="Ferrdict_sens_TM"/>
</dbReference>
<dbReference type="EMBL" id="JAWIIJ010000007">
    <property type="protein sequence ID" value="MDV2079411.1"/>
    <property type="molecule type" value="Genomic_DNA"/>
</dbReference>
<dbReference type="InterPro" id="IPR006860">
    <property type="entry name" value="FecR"/>
</dbReference>
<feature type="domain" description="FecR N-terminal" evidence="3">
    <location>
        <begin position="22"/>
        <end position="68"/>
    </location>
</feature>
<dbReference type="PANTHER" id="PTHR30273">
    <property type="entry name" value="PERIPLASMIC SIGNAL SENSOR AND SIGMA FACTOR ACTIVATOR FECR-RELATED"/>
    <property type="match status" value="1"/>
</dbReference>
<gene>
    <name evidence="4" type="ORF">RYS15_11990</name>
</gene>
<reference evidence="4 5" key="1">
    <citation type="submission" date="2023-10" db="EMBL/GenBank/DDBJ databases">
        <title>Characteristics and mechanism of a salt-tolerant marine origin heterotrophic nitrifying- aerobic denitrifying bacteria Marinobacter xestospongiae HN1.</title>
        <authorList>
            <person name="Qi R."/>
        </authorList>
    </citation>
    <scope>NUCLEOTIDE SEQUENCE [LARGE SCALE GENOMIC DNA]</scope>
    <source>
        <strain evidence="4 5">HN1</strain>
    </source>
</reference>
<evidence type="ECO:0000259" key="3">
    <source>
        <dbReference type="Pfam" id="PF16220"/>
    </source>
</evidence>
<dbReference type="PANTHER" id="PTHR30273:SF2">
    <property type="entry name" value="PROTEIN FECR"/>
    <property type="match status" value="1"/>
</dbReference>
<keyword evidence="1" id="KW-0812">Transmembrane</keyword>
<feature type="domain" description="FecR protein" evidence="2">
    <location>
        <begin position="124"/>
        <end position="215"/>
    </location>
</feature>
<dbReference type="Gene3D" id="2.60.120.1440">
    <property type="match status" value="1"/>
</dbReference>
<evidence type="ECO:0000313" key="4">
    <source>
        <dbReference type="EMBL" id="MDV2079411.1"/>
    </source>
</evidence>
<dbReference type="RefSeq" id="WP_316973970.1">
    <property type="nucleotide sequence ID" value="NZ_JAWIIJ010000007.1"/>
</dbReference>
<accession>A0ABU3VZ14</accession>
<feature type="transmembrane region" description="Helical" evidence="1">
    <location>
        <begin position="94"/>
        <end position="113"/>
    </location>
</feature>
<keyword evidence="1" id="KW-1133">Transmembrane helix</keyword>
<keyword evidence="5" id="KW-1185">Reference proteome</keyword>
<dbReference type="PIRSF" id="PIRSF018266">
    <property type="entry name" value="FecR"/>
    <property type="match status" value="1"/>
</dbReference>
<proteinExistence type="predicted"/>
<dbReference type="Proteomes" id="UP001269819">
    <property type="component" value="Unassembled WGS sequence"/>
</dbReference>